<dbReference type="SMART" id="SM01026">
    <property type="entry name" value="Beach"/>
    <property type="match status" value="1"/>
</dbReference>
<feature type="region of interest" description="Disordered" evidence="6">
    <location>
        <begin position="1116"/>
        <end position="1141"/>
    </location>
</feature>
<dbReference type="Gene3D" id="1.10.1540.10">
    <property type="entry name" value="BEACH domain"/>
    <property type="match status" value="1"/>
</dbReference>
<dbReference type="Gene3D" id="2.60.120.200">
    <property type="match status" value="1"/>
</dbReference>
<keyword evidence="1 5" id="KW-0853">WD repeat</keyword>
<proteinExistence type="predicted"/>
<dbReference type="InterPro" id="IPR036372">
    <property type="entry name" value="BEACH_dom_sf"/>
</dbReference>
<evidence type="ECO:0000256" key="6">
    <source>
        <dbReference type="SAM" id="MobiDB-lite"/>
    </source>
</evidence>
<feature type="region of interest" description="Disordered" evidence="6">
    <location>
        <begin position="1700"/>
        <end position="1804"/>
    </location>
</feature>
<dbReference type="OrthoDB" id="26681at2759"/>
<dbReference type="Gene3D" id="2.30.29.30">
    <property type="entry name" value="Pleckstrin-homology domain (PH domain)/Phosphotyrosine-binding domain (PTB)"/>
    <property type="match status" value="1"/>
</dbReference>
<feature type="repeat" description="WD" evidence="5">
    <location>
        <begin position="2430"/>
        <end position="2471"/>
    </location>
</feature>
<evidence type="ECO:0000259" key="8">
    <source>
        <dbReference type="PROSITE" id="PS51783"/>
    </source>
</evidence>
<dbReference type="PANTHER" id="PTHR46108">
    <property type="entry name" value="BLUE CHEESE"/>
    <property type="match status" value="1"/>
</dbReference>
<organism evidence="9 10">
    <name type="scientific">Stachybotrys chartarum (strain CBS 109288 / IBT 7711)</name>
    <name type="common">Toxic black mold</name>
    <name type="synonym">Stilbospora chartarum</name>
    <dbReference type="NCBI Taxonomy" id="1280523"/>
    <lineage>
        <taxon>Eukaryota</taxon>
        <taxon>Fungi</taxon>
        <taxon>Dikarya</taxon>
        <taxon>Ascomycota</taxon>
        <taxon>Pezizomycotina</taxon>
        <taxon>Sordariomycetes</taxon>
        <taxon>Hypocreomycetidae</taxon>
        <taxon>Hypocreales</taxon>
        <taxon>Stachybotryaceae</taxon>
        <taxon>Stachybotrys</taxon>
    </lineage>
</organism>
<evidence type="ECO:0000256" key="4">
    <source>
        <dbReference type="ARBA" id="ARBA00073334"/>
    </source>
</evidence>
<dbReference type="Pfam" id="PF00400">
    <property type="entry name" value="WD40"/>
    <property type="match status" value="1"/>
</dbReference>
<dbReference type="InterPro" id="IPR023362">
    <property type="entry name" value="PH-BEACH_dom"/>
</dbReference>
<dbReference type="SUPFAM" id="SSF50978">
    <property type="entry name" value="WD40 repeat-like"/>
    <property type="match status" value="1"/>
</dbReference>
<protein>
    <recommendedName>
        <fullName evidence="4">Beige protein homolog 1</fullName>
    </recommendedName>
</protein>
<dbReference type="Proteomes" id="UP000028045">
    <property type="component" value="Unassembled WGS sequence"/>
</dbReference>
<dbReference type="Pfam" id="PF14844">
    <property type="entry name" value="PH_BEACH"/>
    <property type="match status" value="1"/>
</dbReference>
<feature type="compositionally biased region" description="Acidic residues" evidence="6">
    <location>
        <begin position="1786"/>
        <end position="1804"/>
    </location>
</feature>
<comment type="function">
    <text evidence="3">May be involved in protein sorting and cell wall formation.</text>
</comment>
<sequence>MAPTPVRYRSSTSASSAPITSKSFDILRGLISKLPVKDANSATPQDKTIDDFPEIAPLLKTLRQIAQHVAASPSRVHQDDFRYADGFEKILGTVGKFSNYYNPQKRNESDMLSLFKVLGVCLNIISAALRDHSGNKRFFRHRVRDGGWEVLEQNIGSIGIARAEQDPWATCYLFGKLLAFCFDDEALDLLCQSIAKTLRPESEPTQNDEDEGTEEQWDLVLARSIENIGPSVREVVNNRTIVRHPEILRVVVSFWSAMPRSRDSTTSPGSLLVLETILSAVSTSIYNRAAIHSTGILSQLLRSAFGPDSATLSLPEHERVLSICRMLMFLGVNEPADTQFLLSAPRPEASEFCLEMAAKHTGPPFFHFDLSLHGHSSLEIPTMGRSFPPQSSAGYTFTAWIRIDEFDPKSHTTIFGAFDSTQTCFVLLYLEKDTRNLILQTSVFSNKPSVRFKSVSFQEKKWYHVAIVHRKQKVMGTSKASLFVDGQLAEQLRCGYPLVPPLSSGNESFASFNPTQQKTNPVQAFLGTPRDLSNRAGPGLIFSRWSLASAHLFEDALSDIYLSVQFGLGPRYQGNFQDRLGDFQTYEASASLGLRNEAVNRGKDDNSEILKAVRDKASTILPESKILLSILPSATFPENVQYVDTGLLRSLPRVAWRTLHRTANQEGATFAMNCALPSLTEALSRGQGVASFRGSLIVATPSYLDENLWRVAGFTGVALKLVARATGAEETVRTMELIFHCIRKSWRNSEAMERENGYAILGMLLRCKLGFAVSPIGESLAPKLPISSEERDKLAFQILSLVLGFVGYNHTEPKISYIVNPLAYRILLIDLDIWRKSAPRIQELYYRQFIVFAVHSKHKDFNCRRLVRMRIVKKLLEAMKGESVSENVLQFFMDAFKALVVSNLSQEVMRSMSLFITYAFHTPPSSTARTPRPASVISRSSTPAPIRRPTFDVANGNSGTNARTAIKKQVGVEVLRMYADILCARGELTHIKKFARTVTNKWLLYLLADEDPEVVVLGCKILARLLVTHGPAYTSKFASKSGGFTIMANKLKRFWDIPTLWPICFSILFGYDVAVIDFNVDFEFDWLLQLFRGQKVATSESMTIVTSMLQQGLKEVMRHQDDPDSPAKIQDPSKDDTSASAGQYRSRLNSMDLDHALKTRLTFNGDADRVSSQASILKTVTRFLQELHARSNHFRDFSLNEEWIRLLLAALYPAIVSTDALTPDTELNSRDSTLNFEGSDVIIRPLSGSSAPAPIVRTVNVNSPSPTTVPSKGTPLRRASSFVLLTAQTTDQNHRPIRLHQPLTPKKMLPSEKPSCAIIEGIQELVLDIFMDQLVNRKEFPGFHLFTKIPPGFQEHQAYFESYMLRNAIFHIAKFVRVEQKAICEPRILTNLGRLCLHLTEAIFEGWFLNGAEVVIDFIGMLLEFLQRPDIATLKSVRLCSQSISTIRRSLLRVILLRLSDLDNSQTAETEAKAFMNNMAYWQMSILGCLGPDDDYLKLLWYQLYTKLTDSKETIRVSAANLLRVILVQKPEDSVALIQSCVPPDQWRISREFQKLTEMDDDTFLAWVDKHRPSLDLIFFGGMSKTWEDFVQTENTHTATSAKNRLVRRKEKLKSWHAETISADKTLYSHDLGNSAWTKSIYNAEHFKYQRLMQDQQDDLAFVTAQYKKMERDLRRPGAVFSNGVSPQWKLDRTEGRNRMRLKLLPDYSTDRDPSRSRKSPSEGGTPALHIDTTADQTLPNAGNEVALKSPAPSDMVDGGNDTAPTANAESALPQRRPGSATPHEDDFELIDDPSDAQDGDDSFEDKNRKVMRQLLHGDQVQAAFNISRITGLEACEGILIVGRDALYMMDNLFQCANSDIVNVWQAPAEERDPFTQVVTDSKTQAKRQNGGKRDQESRHWKWHDVISISKRRYLFRDVAIEVFFTDGRSYLMTTKNSSLRNDLFNKMVSKAPHTNAVSALPNPEDAWRLEALRVVDEAPQGFGSRIGTLFNTGPSNSIMKGWQKGEISNFHYLMMVNTMAGRTFNDLTQYPVFPWVLADYTSDHLDLDDPATFRDLSKPMGTQTSDRVTALIETYKALGEIGEKPYHYGTHYSSAMTVSSYLIRLPPFVHSYLLVQGDKFDHADRLFKSIPEAWESASRKNKTDVRELIPEFFCLPEFLVNINKYDFGRKQSSGNKVDHVELPPWAKGDPKLFIAKHREALESAYVSENLHKWIDLIFGYKQQGEAAVENINVFQPLSYAGAVDLDLITDETERAIRASMIHNFGQTPHQLFTKAHPPRDNVSSPYRRLDTGASLLACLPNPLLESHEKVASLVYAPKMDRLLCASPFRLNVPPYDKFLEWGFADNSIRFFFSDHRKVKHNNYNLEKSRLADTRKLAGLFENLHIGQISAACFADSKTLITAGEDCVVSVTTVQTAPGKLVNLEPKSSLFGHKRPVTIIAVSKALSTFITVSSDGQAFLWDLNQLSFIRKLPHVGTVECAKINDVSGEIMLASGQNIHLFTLNGDRILKKDVCEQDVDDSVQSCTFYEGYRNEWLENYLIFTGHRRGRVNIWRKSHNGRQWTLELVKQLDHIDRKNGGSKNTEAAITCITAMPTYLYTGDEDGRVYEWNLLARDR</sequence>
<dbReference type="InterPro" id="IPR016024">
    <property type="entry name" value="ARM-type_fold"/>
</dbReference>
<name>A0A084ATI1_STACB</name>
<dbReference type="SUPFAM" id="SSF50729">
    <property type="entry name" value="PH domain-like"/>
    <property type="match status" value="1"/>
</dbReference>
<dbReference type="InterPro" id="IPR015943">
    <property type="entry name" value="WD40/YVTN_repeat-like_dom_sf"/>
</dbReference>
<dbReference type="Pfam" id="PF02138">
    <property type="entry name" value="Beach"/>
    <property type="match status" value="1"/>
</dbReference>
<evidence type="ECO:0000259" key="7">
    <source>
        <dbReference type="PROSITE" id="PS50197"/>
    </source>
</evidence>
<dbReference type="InterPro" id="IPR056252">
    <property type="entry name" value="Alfy-like_Arm-like"/>
</dbReference>
<keyword evidence="10" id="KW-1185">Reference proteome</keyword>
<dbReference type="Pfam" id="PF13385">
    <property type="entry name" value="Laminin_G_3"/>
    <property type="match status" value="1"/>
</dbReference>
<dbReference type="PROSITE" id="PS50294">
    <property type="entry name" value="WD_REPEATS_REGION"/>
    <property type="match status" value="1"/>
</dbReference>
<dbReference type="CDD" id="cd06071">
    <property type="entry name" value="Beach"/>
    <property type="match status" value="1"/>
</dbReference>
<feature type="domain" description="BEACH" evidence="7">
    <location>
        <begin position="1988"/>
        <end position="2280"/>
    </location>
</feature>
<dbReference type="SMART" id="SM00320">
    <property type="entry name" value="WD40"/>
    <property type="match status" value="4"/>
</dbReference>
<dbReference type="InterPro" id="IPR013320">
    <property type="entry name" value="ConA-like_dom_sf"/>
</dbReference>
<evidence type="ECO:0000256" key="5">
    <source>
        <dbReference type="PROSITE-ProRule" id="PRU00221"/>
    </source>
</evidence>
<dbReference type="PROSITE" id="PS50082">
    <property type="entry name" value="WD_REPEATS_2"/>
    <property type="match status" value="1"/>
</dbReference>
<dbReference type="Pfam" id="PF23295">
    <property type="entry name" value="Arm_4"/>
    <property type="match status" value="1"/>
</dbReference>
<gene>
    <name evidence="9" type="ORF">S7711_05790</name>
</gene>
<evidence type="ECO:0000313" key="10">
    <source>
        <dbReference type="Proteomes" id="UP000028045"/>
    </source>
</evidence>
<evidence type="ECO:0000256" key="3">
    <source>
        <dbReference type="ARBA" id="ARBA00054699"/>
    </source>
</evidence>
<reference evidence="9 10" key="1">
    <citation type="journal article" date="2014" name="BMC Genomics">
        <title>Comparative genome sequencing reveals chemotype-specific gene clusters in the toxigenic black mold Stachybotrys.</title>
        <authorList>
            <person name="Semeiks J."/>
            <person name="Borek D."/>
            <person name="Otwinowski Z."/>
            <person name="Grishin N.V."/>
        </authorList>
    </citation>
    <scope>NUCLEOTIDE SEQUENCE [LARGE SCALE GENOMIC DNA]</scope>
    <source>
        <strain evidence="10">CBS 109288 / IBT 7711</strain>
    </source>
</reference>
<dbReference type="SUPFAM" id="SSF48371">
    <property type="entry name" value="ARM repeat"/>
    <property type="match status" value="1"/>
</dbReference>
<dbReference type="SUPFAM" id="SSF81837">
    <property type="entry name" value="BEACH domain"/>
    <property type="match status" value="1"/>
</dbReference>
<dbReference type="EMBL" id="KL648569">
    <property type="protein sequence ID" value="KEY68610.1"/>
    <property type="molecule type" value="Genomic_DNA"/>
</dbReference>
<dbReference type="InterPro" id="IPR001680">
    <property type="entry name" value="WD40_rpt"/>
</dbReference>
<accession>A0A084ATI1</accession>
<evidence type="ECO:0000256" key="1">
    <source>
        <dbReference type="ARBA" id="ARBA00022574"/>
    </source>
</evidence>
<dbReference type="HOGENOM" id="CLU_000175_2_0_1"/>
<dbReference type="CDD" id="cd01201">
    <property type="entry name" value="PH_BEACH"/>
    <property type="match status" value="1"/>
</dbReference>
<feature type="domain" description="BEACH-type PH" evidence="8">
    <location>
        <begin position="1816"/>
        <end position="1949"/>
    </location>
</feature>
<dbReference type="FunFam" id="1.10.1540.10:FF:000001">
    <property type="entry name" value="neurobeachin isoform X1"/>
    <property type="match status" value="1"/>
</dbReference>
<dbReference type="PROSITE" id="PS51783">
    <property type="entry name" value="PH_BEACH"/>
    <property type="match status" value="1"/>
</dbReference>
<dbReference type="InterPro" id="IPR000409">
    <property type="entry name" value="BEACH_dom"/>
</dbReference>
<evidence type="ECO:0000256" key="2">
    <source>
        <dbReference type="ARBA" id="ARBA00022737"/>
    </source>
</evidence>
<dbReference type="PANTHER" id="PTHR46108:SF4">
    <property type="entry name" value="BLUE CHEESE"/>
    <property type="match status" value="1"/>
</dbReference>
<dbReference type="InterPro" id="IPR036322">
    <property type="entry name" value="WD40_repeat_dom_sf"/>
</dbReference>
<dbReference type="SUPFAM" id="SSF49899">
    <property type="entry name" value="Concanavalin A-like lectins/glucanases"/>
    <property type="match status" value="1"/>
</dbReference>
<dbReference type="PROSITE" id="PS50197">
    <property type="entry name" value="BEACH"/>
    <property type="match status" value="1"/>
</dbReference>
<evidence type="ECO:0000313" key="9">
    <source>
        <dbReference type="EMBL" id="KEY68610.1"/>
    </source>
</evidence>
<keyword evidence="2" id="KW-0677">Repeat</keyword>
<dbReference type="InterPro" id="IPR011993">
    <property type="entry name" value="PH-like_dom_sf"/>
</dbReference>
<dbReference type="Gene3D" id="2.130.10.10">
    <property type="entry name" value="YVTN repeat-like/Quinoprotein amine dehydrogenase"/>
    <property type="match status" value="1"/>
</dbReference>
<dbReference type="InterPro" id="IPR051944">
    <property type="entry name" value="BEACH_domain_protein"/>
</dbReference>